<evidence type="ECO:0000313" key="12">
    <source>
        <dbReference type="EMBL" id="KAJ3619178.1"/>
    </source>
</evidence>
<keyword evidence="5" id="KW-0547">Nucleotide-binding</keyword>
<dbReference type="GO" id="GO:0016925">
    <property type="term" value="P:protein sumoylation"/>
    <property type="evidence" value="ECO:0007669"/>
    <property type="project" value="TreeGrafter"/>
</dbReference>
<proteinExistence type="inferred from homology"/>
<dbReference type="InterPro" id="IPR000594">
    <property type="entry name" value="ThiF_NAD_FAD-bd"/>
</dbReference>
<feature type="domain" description="THIF-type NAD/FAD binding fold" evidence="10">
    <location>
        <begin position="8"/>
        <end position="455"/>
    </location>
</feature>
<dbReference type="InterPro" id="IPR035985">
    <property type="entry name" value="Ubiquitin-activating_enz"/>
</dbReference>
<dbReference type="InterPro" id="IPR000246">
    <property type="entry name" value="Peptidase_T2"/>
</dbReference>
<comment type="pathway">
    <text evidence="1">Protein modification; protein sumoylation.</text>
</comment>
<dbReference type="GO" id="GO:0031510">
    <property type="term" value="C:SUMO activating enzyme complex"/>
    <property type="evidence" value="ECO:0007669"/>
    <property type="project" value="TreeGrafter"/>
</dbReference>
<evidence type="ECO:0000256" key="6">
    <source>
        <dbReference type="ARBA" id="ARBA00022786"/>
    </source>
</evidence>
<evidence type="ECO:0000256" key="3">
    <source>
        <dbReference type="ARBA" id="ARBA00010872"/>
    </source>
</evidence>
<dbReference type="Pfam" id="PF01112">
    <property type="entry name" value="Asparaginase_2"/>
    <property type="match status" value="1"/>
</dbReference>
<comment type="similarity">
    <text evidence="3">Belongs to the Ntn-hydrolase family.</text>
</comment>
<dbReference type="GO" id="GO:0046872">
    <property type="term" value="F:metal ion binding"/>
    <property type="evidence" value="ECO:0007669"/>
    <property type="project" value="UniProtKB-KW"/>
</dbReference>
<gene>
    <name evidence="12" type="ORF">Zmor_008740</name>
</gene>
<keyword evidence="6" id="KW-0833">Ubl conjugation pathway</keyword>
<dbReference type="Pfam" id="PF00899">
    <property type="entry name" value="ThiF"/>
    <property type="match status" value="1"/>
</dbReference>
<reference evidence="12" key="1">
    <citation type="journal article" date="2023" name="G3 (Bethesda)">
        <title>Whole genome assemblies of Zophobas morio and Tenebrio molitor.</title>
        <authorList>
            <person name="Kaur S."/>
            <person name="Stinson S.A."/>
            <person name="diCenzo G.C."/>
        </authorList>
    </citation>
    <scope>NUCLEOTIDE SEQUENCE</scope>
    <source>
        <strain evidence="12">QUZm001</strain>
    </source>
</reference>
<keyword evidence="4" id="KW-0479">Metal-binding</keyword>
<dbReference type="FunFam" id="3.50.50.80:FF:000002">
    <property type="entry name" value="SUMO-activating enzyme subunit 2"/>
    <property type="match status" value="1"/>
</dbReference>
<dbReference type="InterPro" id="IPR033127">
    <property type="entry name" value="UBQ-activ_enz_E1_Cys_AS"/>
</dbReference>
<dbReference type="SUPFAM" id="SSF69572">
    <property type="entry name" value="Activating enzymes of the ubiquitin-like proteins"/>
    <property type="match status" value="1"/>
</dbReference>
<evidence type="ECO:0000256" key="1">
    <source>
        <dbReference type="ARBA" id="ARBA00004718"/>
    </source>
</evidence>
<dbReference type="InterPro" id="IPR023318">
    <property type="entry name" value="Ub_act_enz_dom_a_sf"/>
</dbReference>
<dbReference type="GO" id="GO:0005737">
    <property type="term" value="C:cytoplasm"/>
    <property type="evidence" value="ECO:0007669"/>
    <property type="project" value="TreeGrafter"/>
</dbReference>
<keyword evidence="8" id="KW-0067">ATP-binding</keyword>
<evidence type="ECO:0000256" key="9">
    <source>
        <dbReference type="PROSITE-ProRule" id="PRU10132"/>
    </source>
</evidence>
<keyword evidence="13" id="KW-1185">Reference proteome</keyword>
<accession>A0AA38HIM2</accession>
<name>A0AA38HIM2_9CUCU</name>
<dbReference type="PANTHER" id="PTHR10953:SF5">
    <property type="entry name" value="SUMO-ACTIVATING ENZYME SUBUNIT 2"/>
    <property type="match status" value="1"/>
</dbReference>
<dbReference type="Gene3D" id="1.10.10.520">
    <property type="entry name" value="Ubiquitin activating enzymes (Uba3). Chain: B, domain 2"/>
    <property type="match status" value="1"/>
</dbReference>
<dbReference type="InterPro" id="IPR042449">
    <property type="entry name" value="Ub-E1_IAD_1"/>
</dbReference>
<sequence length="758" mass="84361">MVERAAQQVLGLTLYEKVSTCKVLVVGAGGIGCEILKNLSTTGFRNIFLVDLDTVDVSNLNRQFLYQLHQVGKSKAEAAADTIRSFNPNIQITGSHADIRSFEYNVEFFEKFDIVFNALDNLSARIHVNRMCLAANLPLIESGTTGYLGQTTVIKRGLTECFECTPKPVPKRFPVCTIRSTPSLPIHCVVWARHLFSQLFGHADDESAVSLSVNAQELRSAEHDLVTDLPKSLRKWAVSLNFDPYKIMHKLFSEDIHTLLSMDTLWRNRNPPQPLNCYAHAKTEKVQSPVYENPHCLPDQSVWSVDECVDHFCRSIKELRDRWEGLTNDLTELLWDKDDSSSNINSSSLLHVQLHCLINYINLLVMQFVTAAANLRAYAFGIPASNLFEIKALAGSIIPAIATTNAIIAGICVIEALHILSGDFDKCQTTFLKTEKNSRNRLLVPEKLVPPNPKCYACAEQPEAKLFVNLSKFTLEDLRSKILIGSLGMLAPDVCMGPKLLLSSEEEHAGINKAKTLKEVGVRPGSLLEVEDFLQDHKIRLFVAEKDTFQDQDGFELESRSIDSEENTSKRPSSEVLKRDLEEIEENLFSKSSALIYLSIYLKKFIGAGFCHPSNEYLYRKCCKSACLLGWRLILDKNAQSSEVVKEVIACLEDTKYLNAGTGSNLNMSGHVECDASIMEGKSGAFGAVGCLPGVKNPICVAYDLMLEERKGLLNFGLIPPMLLCGRAAWMYARDRGLGEPCNEEELGEYLVTGPFAV</sequence>
<comment type="caution">
    <text evidence="12">The sequence shown here is derived from an EMBL/GenBank/DDBJ whole genome shotgun (WGS) entry which is preliminary data.</text>
</comment>
<evidence type="ECO:0008006" key="14">
    <source>
        <dbReference type="Google" id="ProtNLM"/>
    </source>
</evidence>
<dbReference type="PROSITE" id="PS00865">
    <property type="entry name" value="UBIQUITIN_ACTIVAT_2"/>
    <property type="match status" value="1"/>
</dbReference>
<dbReference type="Proteomes" id="UP001168821">
    <property type="component" value="Unassembled WGS sequence"/>
</dbReference>
<evidence type="ECO:0000256" key="2">
    <source>
        <dbReference type="ARBA" id="ARBA00005673"/>
    </source>
</evidence>
<evidence type="ECO:0000256" key="7">
    <source>
        <dbReference type="ARBA" id="ARBA00022833"/>
    </source>
</evidence>
<dbReference type="PROSITE" id="PS51257">
    <property type="entry name" value="PROKAR_LIPOPROTEIN"/>
    <property type="match status" value="1"/>
</dbReference>
<dbReference type="Gene3D" id="3.10.290.20">
    <property type="entry name" value="Ubiquitin-like 2 activating enzyme e1b. Chain: B, domain 3"/>
    <property type="match status" value="1"/>
</dbReference>
<dbReference type="Pfam" id="PF14732">
    <property type="entry name" value="UAE_UbL"/>
    <property type="match status" value="1"/>
</dbReference>
<dbReference type="Gene3D" id="3.40.50.720">
    <property type="entry name" value="NAD(P)-binding Rossmann-like Domain"/>
    <property type="match status" value="1"/>
</dbReference>
<dbReference type="GO" id="GO:0005524">
    <property type="term" value="F:ATP binding"/>
    <property type="evidence" value="ECO:0007669"/>
    <property type="project" value="UniProtKB-KW"/>
</dbReference>
<evidence type="ECO:0000259" key="11">
    <source>
        <dbReference type="Pfam" id="PF14732"/>
    </source>
</evidence>
<protein>
    <recommendedName>
        <fullName evidence="14">SUMO-activating enzyme subunit</fullName>
    </recommendedName>
</protein>
<dbReference type="InterPro" id="IPR029055">
    <property type="entry name" value="Ntn_hydrolases_N"/>
</dbReference>
<dbReference type="Gene3D" id="3.50.50.80">
    <property type="entry name" value="Ubiquitin-activating enzyme E1, inactive adenylation domain, subdomain 1"/>
    <property type="match status" value="1"/>
</dbReference>
<dbReference type="PANTHER" id="PTHR10953">
    <property type="entry name" value="UBIQUITIN-ACTIVATING ENZYME E1"/>
    <property type="match status" value="1"/>
</dbReference>
<dbReference type="InterPro" id="IPR045886">
    <property type="entry name" value="ThiF/MoeB/HesA"/>
</dbReference>
<dbReference type="InterPro" id="IPR028077">
    <property type="entry name" value="UAE_UbL_dom"/>
</dbReference>
<dbReference type="EMBL" id="JALNTZ010002258">
    <property type="protein sequence ID" value="KAJ3619178.1"/>
    <property type="molecule type" value="Genomic_DNA"/>
</dbReference>
<feature type="domain" description="Ubiquitin/SUMO-activating enzyme ubiquitin-like" evidence="11">
    <location>
        <begin position="466"/>
        <end position="549"/>
    </location>
</feature>
<comment type="similarity">
    <text evidence="2">Belongs to the ubiquitin-activating E1 family.</text>
</comment>
<evidence type="ECO:0000256" key="5">
    <source>
        <dbReference type="ARBA" id="ARBA00022741"/>
    </source>
</evidence>
<evidence type="ECO:0000256" key="4">
    <source>
        <dbReference type="ARBA" id="ARBA00022723"/>
    </source>
</evidence>
<dbReference type="InterPro" id="IPR037464">
    <property type="entry name" value="Taspase1"/>
</dbReference>
<dbReference type="GO" id="GO:0004298">
    <property type="term" value="F:threonine-type endopeptidase activity"/>
    <property type="evidence" value="ECO:0007669"/>
    <property type="project" value="InterPro"/>
</dbReference>
<dbReference type="SUPFAM" id="SSF56235">
    <property type="entry name" value="N-terminal nucleophile aminohydrolases (Ntn hydrolases)"/>
    <property type="match status" value="1"/>
</dbReference>
<dbReference type="CDD" id="cd04514">
    <property type="entry name" value="Taspase1_like"/>
    <property type="match status" value="1"/>
</dbReference>
<evidence type="ECO:0000256" key="8">
    <source>
        <dbReference type="ARBA" id="ARBA00022840"/>
    </source>
</evidence>
<evidence type="ECO:0000259" key="10">
    <source>
        <dbReference type="Pfam" id="PF00899"/>
    </source>
</evidence>
<evidence type="ECO:0000313" key="13">
    <source>
        <dbReference type="Proteomes" id="UP001168821"/>
    </source>
</evidence>
<organism evidence="12 13">
    <name type="scientific">Zophobas morio</name>
    <dbReference type="NCBI Taxonomy" id="2755281"/>
    <lineage>
        <taxon>Eukaryota</taxon>
        <taxon>Metazoa</taxon>
        <taxon>Ecdysozoa</taxon>
        <taxon>Arthropoda</taxon>
        <taxon>Hexapoda</taxon>
        <taxon>Insecta</taxon>
        <taxon>Pterygota</taxon>
        <taxon>Neoptera</taxon>
        <taxon>Endopterygota</taxon>
        <taxon>Coleoptera</taxon>
        <taxon>Polyphaga</taxon>
        <taxon>Cucujiformia</taxon>
        <taxon>Tenebrionidae</taxon>
        <taxon>Zophobas</taxon>
    </lineage>
</organism>
<keyword evidence="7" id="KW-0862">Zinc</keyword>
<dbReference type="GO" id="GO:0019948">
    <property type="term" value="F:SUMO activating enzyme activity"/>
    <property type="evidence" value="ECO:0007669"/>
    <property type="project" value="TreeGrafter"/>
</dbReference>
<dbReference type="AlphaFoldDB" id="A0AA38HIM2"/>
<feature type="active site" description="Glycyl thioester intermediate" evidence="9">
    <location>
        <position position="176"/>
    </location>
</feature>